<organism evidence="1 2">
    <name type="scientific">Plasmodium yoelii 17X</name>
    <dbReference type="NCBI Taxonomy" id="1323249"/>
    <lineage>
        <taxon>Eukaryota</taxon>
        <taxon>Sar</taxon>
        <taxon>Alveolata</taxon>
        <taxon>Apicomplexa</taxon>
        <taxon>Aconoidasida</taxon>
        <taxon>Haemosporida</taxon>
        <taxon>Plasmodiidae</taxon>
        <taxon>Plasmodium</taxon>
        <taxon>Plasmodium (Vinckeia)</taxon>
    </lineage>
</organism>
<dbReference type="Proteomes" id="UP000018538">
    <property type="component" value="Unassembled WGS sequence"/>
</dbReference>
<evidence type="ECO:0000313" key="1">
    <source>
        <dbReference type="EMBL" id="ETB58396.1"/>
    </source>
</evidence>
<protein>
    <submittedName>
        <fullName evidence="1">Uncharacterized protein</fullName>
    </submittedName>
</protein>
<dbReference type="AlphaFoldDB" id="V7PFQ3"/>
<evidence type="ECO:0000313" key="2">
    <source>
        <dbReference type="Proteomes" id="UP000018538"/>
    </source>
</evidence>
<reference evidence="1 2" key="1">
    <citation type="submission" date="2013-11" db="EMBL/GenBank/DDBJ databases">
        <title>The Genome Sequence of Plasmodium yoelii 17X.</title>
        <authorList>
            <consortium name="The Broad Institute Genomics Platform"/>
            <consortium name="The Broad Institute Genome Sequencing Center for Infectious Disease"/>
            <person name="Neafsey D."/>
            <person name="Adams J."/>
            <person name="Walker B."/>
            <person name="Young S.K."/>
            <person name="Zeng Q."/>
            <person name="Gargeya S."/>
            <person name="Fitzgerald M."/>
            <person name="Haas B."/>
            <person name="Abouelleil A."/>
            <person name="Alvarado L."/>
            <person name="Chapman S.B."/>
            <person name="Gainer-Dewar J."/>
            <person name="Goldberg J."/>
            <person name="Griggs A."/>
            <person name="Gujja S."/>
            <person name="Hansen M."/>
            <person name="Howarth C."/>
            <person name="Imamovic A."/>
            <person name="Ireland A."/>
            <person name="Larimer J."/>
            <person name="McCowan C."/>
            <person name="Murphy C."/>
            <person name="Pearson M."/>
            <person name="Poon T.W."/>
            <person name="Priest M."/>
            <person name="Roberts A."/>
            <person name="Saif S."/>
            <person name="Shea T."/>
            <person name="Sykes S."/>
            <person name="Wortman J."/>
            <person name="Nusbaum C."/>
            <person name="Birren B."/>
        </authorList>
    </citation>
    <scope>NUCLEOTIDE SEQUENCE [LARGE SCALE GENOMIC DNA]</scope>
    <source>
        <strain evidence="1 2">17X</strain>
    </source>
</reference>
<accession>V7PFQ3</accession>
<dbReference type="OrthoDB" id="376231at2759"/>
<sequence>MNVAKNNIKTFNLLKKNERNVNVFKFKNNFYLKHKELVKACENQTNKESIILKSYLFKKEKAYLNEKDIGKILNKVIKKKIKNEYIWDNIQNLLFKFHLKHIEEKNNNNNNEINGHNKNVIPTNNNQPSFFYYNQKFDHINVYLLSIAIKTLNKRNTCIFNFFFSYLQHFYSSIEPRHFIHIFHVLVKNTYRNLINKSKENINNLKYDKCTHLRNENYTNNYMNTIREIYRDKIICSEKNLIELLTKYCIVNINYFSYNDIGLICESLCYFSIKNNPFSEYWNDFLFYIFDLNIKGKSENGEIHIIDSSTQCKKLCTSNIFLKNYEHSELFLEKKKLASNFYMDDKYIELNGKNVLSILKYVYNYHNIFPDIIYIGTKLKHILLKNNLDITLHEYSEILYYLNCLNELDLTFLKEKTIFYQNELESELLNTYDIECLLKISQIYFSYFVDIPFLAIFLNNVHKISTENSLVLLKLILKYYESNVYYHKISAQKIELKNTLSSNIMYDNISSYYHKNINTYFMDHISLNNAHFYYSFHENIQNEYNDVINNYYKINKIKFIEEKNSFRDNSIINNSYENQTCTQNLINPNTYSNKNKQYLHNKLTNKLLKGGRKKRKICKNQDDFYSDNNLVRSLFLSLYSTCSEIINTFSHKEIFFLCDILNKENFVHYGVIKGISNKVSEDLNKWKLDNSYESKSYIEKYYADYLVFVASFIYNHNNEGENIINFLLDIFLNNNNDKKNFVQSRLYYYYAFYLLNLKIANKKTASIEHLNLLIKNVTLFNYSDLYNNILIYFFKSCKNNYKYIIKNKKFNFNEKKKKIQKKNAQPSSKDVVINNFLNNIYYSNVYIFNIKSFNIELLKIFLYLWNTNQTRPGRRCLDFIVTLNKFYDDISVRTYICSYNIINMLSRYVHLLHIKKMGSKKKMATNYIFYLNDQIKGAILRFNLENAFSLFNKEKKEKKGKNNCLEKNVFLQNNYSDQIEKIKNSENYILNDYKHKKNIVTKKEIKNAKPAKYFKNCKKGQPVDHFLSMYVNEYLKPQ</sequence>
<name>V7PFQ3_PLAYE</name>
<dbReference type="EMBL" id="KI635789">
    <property type="protein sequence ID" value="ETB58396.1"/>
    <property type="molecule type" value="Genomic_DNA"/>
</dbReference>
<gene>
    <name evidence="1" type="ORF">YYC_04004</name>
</gene>
<proteinExistence type="predicted"/>
<keyword evidence="2" id="KW-1185">Reference proteome</keyword>